<comment type="cofactor">
    <cofactor evidence="1">
        <name>Ca(2+)</name>
        <dbReference type="ChEBI" id="CHEBI:29108"/>
    </cofactor>
</comment>
<name>A0ABU0G1L9_9BACI</name>
<keyword evidence="5" id="KW-0326">Glycosidase</keyword>
<dbReference type="Pfam" id="PF00128">
    <property type="entry name" value="Alpha-amylase"/>
    <property type="match status" value="1"/>
</dbReference>
<evidence type="ECO:0000256" key="1">
    <source>
        <dbReference type="ARBA" id="ARBA00001913"/>
    </source>
</evidence>
<evidence type="ECO:0000256" key="3">
    <source>
        <dbReference type="ARBA" id="ARBA00022729"/>
    </source>
</evidence>
<evidence type="ECO:0000256" key="2">
    <source>
        <dbReference type="ARBA" id="ARBA00022723"/>
    </source>
</evidence>
<feature type="domain" description="Glycosyl hydrolase family 13 catalytic" evidence="4">
    <location>
        <begin position="3"/>
        <end position="120"/>
    </location>
</feature>
<sequence length="140" mass="16184">MPTFGEVFNGNVDFVSDFQNYEWGVLDFPLFFAARDVFSHDTSFVNIKNILDQDFKYQNANNLVTFIDNHDRDRFLTLADDNYKKLRLAMTFLFTVRGIPDVYYGTEQSLFGGGIPTEYTGIANKENREVMSVFDESNIN</sequence>
<dbReference type="EMBL" id="JAUSUN010000035">
    <property type="protein sequence ID" value="MDQ0415467.1"/>
    <property type="molecule type" value="Genomic_DNA"/>
</dbReference>
<dbReference type="Gene3D" id="3.20.20.80">
    <property type="entry name" value="Glycosidases"/>
    <property type="match status" value="1"/>
</dbReference>
<gene>
    <name evidence="5" type="ORF">J2S25_003694</name>
</gene>
<dbReference type="RefSeq" id="WP_084221666.1">
    <property type="nucleotide sequence ID" value="NZ_JAUSUN010000035.1"/>
</dbReference>
<keyword evidence="5" id="KW-0378">Hydrolase</keyword>
<dbReference type="PANTHER" id="PTHR10357:SF215">
    <property type="entry name" value="ALPHA-AMYLASE 1"/>
    <property type="match status" value="1"/>
</dbReference>
<proteinExistence type="predicted"/>
<dbReference type="InterPro" id="IPR017853">
    <property type="entry name" value="GH"/>
</dbReference>
<keyword evidence="6" id="KW-1185">Reference proteome</keyword>
<keyword evidence="2" id="KW-0479">Metal-binding</keyword>
<accession>A0ABU0G1L9</accession>
<evidence type="ECO:0000313" key="5">
    <source>
        <dbReference type="EMBL" id="MDQ0415467.1"/>
    </source>
</evidence>
<dbReference type="PANTHER" id="PTHR10357">
    <property type="entry name" value="ALPHA-AMYLASE FAMILY MEMBER"/>
    <property type="match status" value="1"/>
</dbReference>
<dbReference type="GO" id="GO:0016798">
    <property type="term" value="F:hydrolase activity, acting on glycosyl bonds"/>
    <property type="evidence" value="ECO:0007669"/>
    <property type="project" value="UniProtKB-KW"/>
</dbReference>
<dbReference type="InterPro" id="IPR006047">
    <property type="entry name" value="GH13_cat_dom"/>
</dbReference>
<keyword evidence="3" id="KW-0732">Signal</keyword>
<evidence type="ECO:0000259" key="4">
    <source>
        <dbReference type="Pfam" id="PF00128"/>
    </source>
</evidence>
<protein>
    <submittedName>
        <fullName evidence="5">Glycosidase</fullName>
    </submittedName>
</protein>
<evidence type="ECO:0000313" key="6">
    <source>
        <dbReference type="Proteomes" id="UP001242313"/>
    </source>
</evidence>
<dbReference type="Proteomes" id="UP001242313">
    <property type="component" value="Unassembled WGS sequence"/>
</dbReference>
<reference evidence="5 6" key="1">
    <citation type="submission" date="2023-07" db="EMBL/GenBank/DDBJ databases">
        <title>Genomic Encyclopedia of Type Strains, Phase IV (KMG-IV): sequencing the most valuable type-strain genomes for metagenomic binning, comparative biology and taxonomic classification.</title>
        <authorList>
            <person name="Goeker M."/>
        </authorList>
    </citation>
    <scope>NUCLEOTIDE SEQUENCE [LARGE SCALE GENOMIC DNA]</scope>
    <source>
        <strain evidence="5 6">DSM 19598</strain>
    </source>
</reference>
<dbReference type="SUPFAM" id="SSF51445">
    <property type="entry name" value="(Trans)glycosidases"/>
    <property type="match status" value="1"/>
</dbReference>
<organism evidence="5 6">
    <name type="scientific">Mesobacillus stamsii</name>
    <dbReference type="NCBI Taxonomy" id="225347"/>
    <lineage>
        <taxon>Bacteria</taxon>
        <taxon>Bacillati</taxon>
        <taxon>Bacillota</taxon>
        <taxon>Bacilli</taxon>
        <taxon>Bacillales</taxon>
        <taxon>Bacillaceae</taxon>
        <taxon>Mesobacillus</taxon>
    </lineage>
</organism>
<comment type="caution">
    <text evidence="5">The sequence shown here is derived from an EMBL/GenBank/DDBJ whole genome shotgun (WGS) entry which is preliminary data.</text>
</comment>